<accession>A0A6A5ZFI5</accession>
<dbReference type="Proteomes" id="UP000799770">
    <property type="component" value="Unassembled WGS sequence"/>
</dbReference>
<keyword evidence="3" id="KW-1185">Reference proteome</keyword>
<dbReference type="AlphaFoldDB" id="A0A6A5ZFI5"/>
<dbReference type="OrthoDB" id="5413827at2759"/>
<protein>
    <submittedName>
        <fullName evidence="2">Uncharacterized protein</fullName>
    </submittedName>
</protein>
<organism evidence="2 3">
    <name type="scientific">Lophiotrema nucula</name>
    <dbReference type="NCBI Taxonomy" id="690887"/>
    <lineage>
        <taxon>Eukaryota</taxon>
        <taxon>Fungi</taxon>
        <taxon>Dikarya</taxon>
        <taxon>Ascomycota</taxon>
        <taxon>Pezizomycotina</taxon>
        <taxon>Dothideomycetes</taxon>
        <taxon>Pleosporomycetidae</taxon>
        <taxon>Pleosporales</taxon>
        <taxon>Lophiotremataceae</taxon>
        <taxon>Lophiotrema</taxon>
    </lineage>
</organism>
<feature type="region of interest" description="Disordered" evidence="1">
    <location>
        <begin position="124"/>
        <end position="148"/>
    </location>
</feature>
<reference evidence="2" key="1">
    <citation type="journal article" date="2020" name="Stud. Mycol.">
        <title>101 Dothideomycetes genomes: a test case for predicting lifestyles and emergence of pathogens.</title>
        <authorList>
            <person name="Haridas S."/>
            <person name="Albert R."/>
            <person name="Binder M."/>
            <person name="Bloem J."/>
            <person name="Labutti K."/>
            <person name="Salamov A."/>
            <person name="Andreopoulos B."/>
            <person name="Baker S."/>
            <person name="Barry K."/>
            <person name="Bills G."/>
            <person name="Bluhm B."/>
            <person name="Cannon C."/>
            <person name="Castanera R."/>
            <person name="Culley D."/>
            <person name="Daum C."/>
            <person name="Ezra D."/>
            <person name="Gonzalez J."/>
            <person name="Henrissat B."/>
            <person name="Kuo A."/>
            <person name="Liang C."/>
            <person name="Lipzen A."/>
            <person name="Lutzoni F."/>
            <person name="Magnuson J."/>
            <person name="Mondo S."/>
            <person name="Nolan M."/>
            <person name="Ohm R."/>
            <person name="Pangilinan J."/>
            <person name="Park H.-J."/>
            <person name="Ramirez L."/>
            <person name="Alfaro M."/>
            <person name="Sun H."/>
            <person name="Tritt A."/>
            <person name="Yoshinaga Y."/>
            <person name="Zwiers L.-H."/>
            <person name="Turgeon B."/>
            <person name="Goodwin S."/>
            <person name="Spatafora J."/>
            <person name="Crous P."/>
            <person name="Grigoriev I."/>
        </authorList>
    </citation>
    <scope>NUCLEOTIDE SEQUENCE</scope>
    <source>
        <strain evidence="2">CBS 627.86</strain>
    </source>
</reference>
<evidence type="ECO:0000256" key="1">
    <source>
        <dbReference type="SAM" id="MobiDB-lite"/>
    </source>
</evidence>
<feature type="compositionally biased region" description="Low complexity" evidence="1">
    <location>
        <begin position="130"/>
        <end position="148"/>
    </location>
</feature>
<proteinExistence type="predicted"/>
<sequence>MRSSSVGELYGLTLLQVCRQIYEETRLIPFSTNAWTMYTVDSLDKWMAYQHVLPGQSQAIKTYKVYGNENGLTFKLHAGLTRRLSGLTRVVVQKHTTRPGQTVDEVAIRKAIVDTMGREVKVEFLPQRPPSSKSSGSKPSSAESSTQT</sequence>
<dbReference type="EMBL" id="ML977317">
    <property type="protein sequence ID" value="KAF2118240.1"/>
    <property type="molecule type" value="Genomic_DNA"/>
</dbReference>
<name>A0A6A5ZFI5_9PLEO</name>
<evidence type="ECO:0000313" key="3">
    <source>
        <dbReference type="Proteomes" id="UP000799770"/>
    </source>
</evidence>
<evidence type="ECO:0000313" key="2">
    <source>
        <dbReference type="EMBL" id="KAF2118240.1"/>
    </source>
</evidence>
<gene>
    <name evidence="2" type="ORF">BDV96DRAFT_380613</name>
</gene>